<keyword evidence="2" id="KW-0680">Restriction system</keyword>
<feature type="domain" description="Type I restriction modification DNA specificity" evidence="4">
    <location>
        <begin position="54"/>
        <end position="207"/>
    </location>
</feature>
<sequence>MPTETAFKYLNEVRFMTLANWSVGAILSDKVIYKDGFKLEPIGNLILRNREKEILEDNKAYKQVTIKLYGKGVIQRGDELIFGKDIGTKNQFRISEGQFIMSKIDARNGAFGIVPAELEGAITTQDFLSYNINTEKILPEFFNLVTGTKHFAELCRKASSGTTGRQRVDEKAFLGFRIPVPRIELQKKIIQRYVDNINLAIKYEKQSIDLENSIQEIIYNELGILKAGKKSSDKKFQLIDYSSITFWGVDKILNKESFSSSKFETVDLDSRPTLYLNIFRGKSPKYDANGTKIILNQKCNRWNSIELEHAKTVNDKWFNNVDSKLLSEQNDIIINSTGEGTIGRASLITPGFEGLLIDSHMLLLRTNNEVLSPRYLVHIINSDYGQRQIESLKSAKSTKQTELGVQNLKRIQFPLPDIKIQLAIAKQIEDKSQSAIDCKVLSETHKNIALEQFESAIFNID</sequence>
<dbReference type="RefSeq" id="WP_164675165.1">
    <property type="nucleotide sequence ID" value="NZ_JMIH01000026.1"/>
</dbReference>
<evidence type="ECO:0000256" key="3">
    <source>
        <dbReference type="ARBA" id="ARBA00023125"/>
    </source>
</evidence>
<evidence type="ECO:0000259" key="4">
    <source>
        <dbReference type="Pfam" id="PF01420"/>
    </source>
</evidence>
<dbReference type="Proteomes" id="UP000027821">
    <property type="component" value="Unassembled WGS sequence"/>
</dbReference>
<dbReference type="InterPro" id="IPR052021">
    <property type="entry name" value="Type-I_RS_S_subunit"/>
</dbReference>
<dbReference type="eggNOG" id="COG0732">
    <property type="taxonomic scope" value="Bacteria"/>
</dbReference>
<name>A0A074KXB0_9BACT</name>
<reference evidence="5 6" key="1">
    <citation type="submission" date="2014-04" db="EMBL/GenBank/DDBJ databases">
        <title>Characterization and application of a salt tolerant electro-active bacterium.</title>
        <authorList>
            <person name="Yang L."/>
            <person name="Wei S."/>
            <person name="Tay Q.X.M."/>
        </authorList>
    </citation>
    <scope>NUCLEOTIDE SEQUENCE [LARGE SCALE GENOMIC DNA]</scope>
    <source>
        <strain evidence="5 6">LY1</strain>
    </source>
</reference>
<dbReference type="Gene3D" id="3.90.220.20">
    <property type="entry name" value="DNA methylase specificity domains"/>
    <property type="match status" value="2"/>
</dbReference>
<dbReference type="GO" id="GO:0003677">
    <property type="term" value="F:DNA binding"/>
    <property type="evidence" value="ECO:0007669"/>
    <property type="project" value="UniProtKB-KW"/>
</dbReference>
<comment type="caution">
    <text evidence="5">The sequence shown here is derived from an EMBL/GenBank/DDBJ whole genome shotgun (WGS) entry which is preliminary data.</text>
</comment>
<proteinExistence type="inferred from homology"/>
<dbReference type="InterPro" id="IPR044946">
    <property type="entry name" value="Restrct_endonuc_typeI_TRD_sf"/>
</dbReference>
<dbReference type="STRING" id="1048983.EL17_18845"/>
<dbReference type="InterPro" id="IPR000055">
    <property type="entry name" value="Restrct_endonuc_typeI_TRD"/>
</dbReference>
<dbReference type="GO" id="GO:0009307">
    <property type="term" value="P:DNA restriction-modification system"/>
    <property type="evidence" value="ECO:0007669"/>
    <property type="project" value="UniProtKB-KW"/>
</dbReference>
<evidence type="ECO:0000256" key="1">
    <source>
        <dbReference type="ARBA" id="ARBA00010923"/>
    </source>
</evidence>
<evidence type="ECO:0000256" key="2">
    <source>
        <dbReference type="ARBA" id="ARBA00022747"/>
    </source>
</evidence>
<comment type="similarity">
    <text evidence="1">Belongs to the type-I restriction system S methylase family.</text>
</comment>
<dbReference type="PANTHER" id="PTHR30408">
    <property type="entry name" value="TYPE-1 RESTRICTION ENZYME ECOKI SPECIFICITY PROTEIN"/>
    <property type="match status" value="1"/>
</dbReference>
<dbReference type="PANTHER" id="PTHR30408:SF12">
    <property type="entry name" value="TYPE I RESTRICTION ENZYME MJAVIII SPECIFICITY SUBUNIT"/>
    <property type="match status" value="1"/>
</dbReference>
<accession>A0A074KXB0</accession>
<evidence type="ECO:0000313" key="6">
    <source>
        <dbReference type="Proteomes" id="UP000027821"/>
    </source>
</evidence>
<dbReference type="AlphaFoldDB" id="A0A074KXB0"/>
<keyword evidence="6" id="KW-1185">Reference proteome</keyword>
<gene>
    <name evidence="5" type="ORF">EL17_18845</name>
</gene>
<evidence type="ECO:0000313" key="5">
    <source>
        <dbReference type="EMBL" id="KEO72258.1"/>
    </source>
</evidence>
<dbReference type="Pfam" id="PF01420">
    <property type="entry name" value="Methylase_S"/>
    <property type="match status" value="2"/>
</dbReference>
<organism evidence="5 6">
    <name type="scientific">Anditalea andensis</name>
    <dbReference type="NCBI Taxonomy" id="1048983"/>
    <lineage>
        <taxon>Bacteria</taxon>
        <taxon>Pseudomonadati</taxon>
        <taxon>Bacteroidota</taxon>
        <taxon>Cytophagia</taxon>
        <taxon>Cytophagales</taxon>
        <taxon>Cytophagaceae</taxon>
        <taxon>Anditalea</taxon>
    </lineage>
</organism>
<dbReference type="SUPFAM" id="SSF116734">
    <property type="entry name" value="DNA methylase specificity domain"/>
    <property type="match status" value="2"/>
</dbReference>
<feature type="domain" description="Type I restriction modification DNA specificity" evidence="4">
    <location>
        <begin position="312"/>
        <end position="430"/>
    </location>
</feature>
<protein>
    <recommendedName>
        <fullName evidence="4">Type I restriction modification DNA specificity domain-containing protein</fullName>
    </recommendedName>
</protein>
<keyword evidence="3" id="KW-0238">DNA-binding</keyword>
<dbReference type="EMBL" id="JMIH01000026">
    <property type="protein sequence ID" value="KEO72258.1"/>
    <property type="molecule type" value="Genomic_DNA"/>
</dbReference>